<keyword evidence="2" id="KW-0732">Signal</keyword>
<organism evidence="8 9">
    <name type="scientific">Pseudidiomarina donghaiensis</name>
    <dbReference type="NCBI Taxonomy" id="519452"/>
    <lineage>
        <taxon>Bacteria</taxon>
        <taxon>Pseudomonadati</taxon>
        <taxon>Pseudomonadota</taxon>
        <taxon>Gammaproteobacteria</taxon>
        <taxon>Alteromonadales</taxon>
        <taxon>Idiomarinaceae</taxon>
        <taxon>Pseudidiomarina</taxon>
    </lineage>
</organism>
<proteinExistence type="predicted"/>
<evidence type="ECO:0000256" key="6">
    <source>
        <dbReference type="ARBA" id="ARBA00023288"/>
    </source>
</evidence>
<sequence length="71" mass="7755">MTFARLNAMIDTTTILTVIIRYSLPMFNLKVMRLIIVAGTLGFIAACGQKGPLELPPPPEQNQPAEQAEQA</sequence>
<comment type="caution">
    <text evidence="8">The sequence shown here is derived from an EMBL/GenBank/DDBJ whole genome shotgun (WGS) entry which is preliminary data.</text>
</comment>
<keyword evidence="3" id="KW-0472">Membrane</keyword>
<reference evidence="9" key="1">
    <citation type="journal article" date="2018" name="Front. Microbiol.">
        <title>Genome-Based Analysis Reveals the Taxonomy and Diversity of the Family Idiomarinaceae.</title>
        <authorList>
            <person name="Liu Y."/>
            <person name="Lai Q."/>
            <person name="Shao Z."/>
        </authorList>
    </citation>
    <scope>NUCLEOTIDE SEQUENCE [LARGE SCALE GENOMIC DNA]</scope>
    <source>
        <strain evidence="9">908033</strain>
    </source>
</reference>
<evidence type="ECO:0000313" key="9">
    <source>
        <dbReference type="Proteomes" id="UP000286985"/>
    </source>
</evidence>
<dbReference type="EMBL" id="PIPU01000002">
    <property type="protein sequence ID" value="RUO48314.1"/>
    <property type="molecule type" value="Genomic_DNA"/>
</dbReference>
<gene>
    <name evidence="8" type="ORF">CWE24_05895</name>
</gene>
<accession>A0A432XHS3</accession>
<evidence type="ECO:0000256" key="4">
    <source>
        <dbReference type="ARBA" id="ARBA00023139"/>
    </source>
</evidence>
<dbReference type="OrthoDB" id="8550022at2"/>
<dbReference type="InterPro" id="IPR032831">
    <property type="entry name" value="LptM_cons"/>
</dbReference>
<name>A0A432XHS3_9GAMM</name>
<dbReference type="AlphaFoldDB" id="A0A432XHS3"/>
<keyword evidence="9" id="KW-1185">Reference proteome</keyword>
<evidence type="ECO:0000256" key="5">
    <source>
        <dbReference type="ARBA" id="ARBA00023237"/>
    </source>
</evidence>
<dbReference type="NCBIfam" id="NF047847">
    <property type="entry name" value="SS_mature_LptM"/>
    <property type="match status" value="1"/>
</dbReference>
<evidence type="ECO:0000256" key="2">
    <source>
        <dbReference type="ARBA" id="ARBA00022729"/>
    </source>
</evidence>
<feature type="region of interest" description="Disordered" evidence="7">
    <location>
        <begin position="52"/>
        <end position="71"/>
    </location>
</feature>
<evidence type="ECO:0008006" key="10">
    <source>
        <dbReference type="Google" id="ProtNLM"/>
    </source>
</evidence>
<dbReference type="Proteomes" id="UP000286985">
    <property type="component" value="Unassembled WGS sequence"/>
</dbReference>
<dbReference type="GO" id="GO:0009279">
    <property type="term" value="C:cell outer membrane"/>
    <property type="evidence" value="ECO:0007669"/>
    <property type="project" value="UniProtKB-SubCell"/>
</dbReference>
<dbReference type="RefSeq" id="WP_082432493.1">
    <property type="nucleotide sequence ID" value="NZ_FPCF01000006.1"/>
</dbReference>
<evidence type="ECO:0000256" key="7">
    <source>
        <dbReference type="SAM" id="MobiDB-lite"/>
    </source>
</evidence>
<keyword evidence="5" id="KW-0998">Cell outer membrane</keyword>
<dbReference type="STRING" id="519452.SAMN04488139_2263"/>
<dbReference type="Pfam" id="PF13627">
    <property type="entry name" value="LptM_cons"/>
    <property type="match status" value="1"/>
</dbReference>
<protein>
    <recommendedName>
        <fullName evidence="10">Lipoprotein</fullName>
    </recommendedName>
</protein>
<keyword evidence="4" id="KW-0564">Palmitate</keyword>
<keyword evidence="6" id="KW-0449">Lipoprotein</keyword>
<evidence type="ECO:0000256" key="3">
    <source>
        <dbReference type="ARBA" id="ARBA00023136"/>
    </source>
</evidence>
<evidence type="ECO:0000313" key="8">
    <source>
        <dbReference type="EMBL" id="RUO48314.1"/>
    </source>
</evidence>
<evidence type="ECO:0000256" key="1">
    <source>
        <dbReference type="ARBA" id="ARBA00004459"/>
    </source>
</evidence>
<feature type="compositionally biased region" description="Low complexity" evidence="7">
    <location>
        <begin position="62"/>
        <end position="71"/>
    </location>
</feature>
<comment type="subcellular location">
    <subcellularLocation>
        <location evidence="1">Cell outer membrane</location>
        <topology evidence="1">Lipid-anchor</topology>
    </subcellularLocation>
</comment>